<keyword evidence="3" id="KW-0444">Lipid biosynthesis</keyword>
<dbReference type="SUPFAM" id="SSF103481">
    <property type="entry name" value="Multidrug resistance efflux transporter EmrE"/>
    <property type="match status" value="2"/>
</dbReference>
<keyword evidence="10 11" id="KW-0472">Membrane</keyword>
<keyword evidence="14" id="KW-1185">Reference proteome</keyword>
<reference evidence="13 14" key="1">
    <citation type="submission" date="2020-06" db="EMBL/GenBank/DDBJ databases">
        <title>Interaction of electrochemicaly active bacteria, Geobacter bremensis R4 on different carbon anode.</title>
        <authorList>
            <person name="Meng L."/>
            <person name="Yoshida N."/>
        </authorList>
    </citation>
    <scope>NUCLEOTIDE SEQUENCE [LARGE SCALE GENOMIC DNA]</scope>
    <source>
        <strain evidence="13 14">R4</strain>
    </source>
</reference>
<comment type="subcellular location">
    <subcellularLocation>
        <location evidence="1">Cell membrane</location>
        <topology evidence="1">Multi-pass membrane protein</topology>
    </subcellularLocation>
</comment>
<evidence type="ECO:0000256" key="5">
    <source>
        <dbReference type="ARBA" id="ARBA00022556"/>
    </source>
</evidence>
<dbReference type="PANTHER" id="PTHR30561">
    <property type="entry name" value="SMR FAMILY PROTON-DEPENDENT DRUG EFFLUX TRANSPORTER SUGE"/>
    <property type="match status" value="1"/>
</dbReference>
<dbReference type="KEGG" id="gbn:GEOBRER4_08140"/>
<feature type="domain" description="EamA" evidence="12">
    <location>
        <begin position="157"/>
        <end position="288"/>
    </location>
</feature>
<protein>
    <submittedName>
        <fullName evidence="13">Permease of the drug/metabolite transporter superfamily</fullName>
    </submittedName>
</protein>
<evidence type="ECO:0000256" key="4">
    <source>
        <dbReference type="ARBA" id="ARBA00022519"/>
    </source>
</evidence>
<feature type="transmembrane region" description="Helical" evidence="11">
    <location>
        <begin position="183"/>
        <end position="200"/>
    </location>
</feature>
<evidence type="ECO:0000256" key="10">
    <source>
        <dbReference type="ARBA" id="ARBA00023136"/>
    </source>
</evidence>
<gene>
    <name evidence="13" type="ORF">GEOBRER4_n0845</name>
</gene>
<dbReference type="GO" id="GO:0005886">
    <property type="term" value="C:plasma membrane"/>
    <property type="evidence" value="ECO:0007669"/>
    <property type="project" value="UniProtKB-SubCell"/>
</dbReference>
<evidence type="ECO:0000256" key="11">
    <source>
        <dbReference type="SAM" id="Phobius"/>
    </source>
</evidence>
<keyword evidence="4" id="KW-0997">Cell inner membrane</keyword>
<dbReference type="Pfam" id="PF00892">
    <property type="entry name" value="EamA"/>
    <property type="match status" value="2"/>
</dbReference>
<evidence type="ECO:0000259" key="12">
    <source>
        <dbReference type="Pfam" id="PF00892"/>
    </source>
</evidence>
<feature type="transmembrane region" description="Helical" evidence="11">
    <location>
        <begin position="63"/>
        <end position="79"/>
    </location>
</feature>
<keyword evidence="8 11" id="KW-1133">Transmembrane helix</keyword>
<evidence type="ECO:0000256" key="2">
    <source>
        <dbReference type="ARBA" id="ARBA00022475"/>
    </source>
</evidence>
<evidence type="ECO:0000256" key="7">
    <source>
        <dbReference type="ARBA" id="ARBA00022985"/>
    </source>
</evidence>
<evidence type="ECO:0000256" key="3">
    <source>
        <dbReference type="ARBA" id="ARBA00022516"/>
    </source>
</evidence>
<dbReference type="GO" id="GO:0022857">
    <property type="term" value="F:transmembrane transporter activity"/>
    <property type="evidence" value="ECO:0007669"/>
    <property type="project" value="InterPro"/>
</dbReference>
<keyword evidence="9" id="KW-0443">Lipid metabolism</keyword>
<evidence type="ECO:0000256" key="9">
    <source>
        <dbReference type="ARBA" id="ARBA00023098"/>
    </source>
</evidence>
<evidence type="ECO:0000313" key="13">
    <source>
        <dbReference type="EMBL" id="BCG46064.1"/>
    </source>
</evidence>
<keyword evidence="2" id="KW-1003">Cell membrane</keyword>
<dbReference type="AlphaFoldDB" id="A0A6S6M366"/>
<evidence type="ECO:0000256" key="8">
    <source>
        <dbReference type="ARBA" id="ARBA00022989"/>
    </source>
</evidence>
<dbReference type="PANTHER" id="PTHR30561:SF9">
    <property type="entry name" value="4-AMINO-4-DEOXY-L-ARABINOSE-PHOSPHOUNDECAPRENOL FLIPPASE SUBUNIT ARNF-RELATED"/>
    <property type="match status" value="1"/>
</dbReference>
<dbReference type="Gene3D" id="1.10.3730.20">
    <property type="match status" value="2"/>
</dbReference>
<evidence type="ECO:0000256" key="6">
    <source>
        <dbReference type="ARBA" id="ARBA00022692"/>
    </source>
</evidence>
<proteinExistence type="predicted"/>
<keyword evidence="6 11" id="KW-0812">Transmembrane</keyword>
<feature type="transmembrane region" description="Helical" evidence="11">
    <location>
        <begin position="115"/>
        <end position="133"/>
    </location>
</feature>
<sequence length="290" mass="32480">MSNLAFTLIIFSAVMHAIWNTLVKRSHHKTVFIWWMFVIASILFTASLPLFPEEFNLPGSHTVAMIAIGSVSFVLYHLLNGRAYHTGDLSVVYPLSQTSMIWVPIWGMAILGERLSLRGVIGILLVILGTFSVQMQRLSLMELARPFRDLKSTSVRAALLAGFIYSIGSIAEKTGVKHYPPLYFTYFLTLTMLLLMTLNLSRTKYRSAIAEEWRVNWRPILCSGPVVMASFLTFRYGLNLARVGYAVPVRQVSIMVGVLIGILFLRESFGRTRLLSATIIVAGAVLIRFG</sequence>
<dbReference type="RefSeq" id="WP_185244347.1">
    <property type="nucleotide sequence ID" value="NZ_AP023213.1"/>
</dbReference>
<keyword evidence="5" id="KW-0441">Lipid A biosynthesis</keyword>
<feature type="transmembrane region" description="Helical" evidence="11">
    <location>
        <begin position="272"/>
        <end position="289"/>
    </location>
</feature>
<feature type="transmembrane region" description="Helical" evidence="11">
    <location>
        <begin position="30"/>
        <end position="51"/>
    </location>
</feature>
<feature type="domain" description="EamA" evidence="12">
    <location>
        <begin position="6"/>
        <end position="132"/>
    </location>
</feature>
<feature type="transmembrane region" description="Helical" evidence="11">
    <location>
        <begin position="154"/>
        <end position="171"/>
    </location>
</feature>
<dbReference type="GO" id="GO:0009103">
    <property type="term" value="P:lipopolysaccharide biosynthetic process"/>
    <property type="evidence" value="ECO:0007669"/>
    <property type="project" value="UniProtKB-KW"/>
</dbReference>
<keyword evidence="7" id="KW-0448">Lipopolysaccharide biosynthesis</keyword>
<feature type="transmembrane region" description="Helical" evidence="11">
    <location>
        <begin position="220"/>
        <end position="238"/>
    </location>
</feature>
<dbReference type="EMBL" id="AP023213">
    <property type="protein sequence ID" value="BCG46064.1"/>
    <property type="molecule type" value="Genomic_DNA"/>
</dbReference>
<feature type="transmembrane region" description="Helical" evidence="11">
    <location>
        <begin position="91"/>
        <end position="109"/>
    </location>
</feature>
<feature type="transmembrane region" description="Helical" evidence="11">
    <location>
        <begin position="244"/>
        <end position="265"/>
    </location>
</feature>
<evidence type="ECO:0000313" key="14">
    <source>
        <dbReference type="Proteomes" id="UP000515472"/>
    </source>
</evidence>
<dbReference type="InterPro" id="IPR000620">
    <property type="entry name" value="EamA_dom"/>
</dbReference>
<name>A0A6S6M366_9BACT</name>
<feature type="transmembrane region" description="Helical" evidence="11">
    <location>
        <begin position="6"/>
        <end position="23"/>
    </location>
</feature>
<dbReference type="GO" id="GO:0009245">
    <property type="term" value="P:lipid A biosynthetic process"/>
    <property type="evidence" value="ECO:0007669"/>
    <property type="project" value="UniProtKB-KW"/>
</dbReference>
<dbReference type="Proteomes" id="UP000515472">
    <property type="component" value="Chromosome"/>
</dbReference>
<dbReference type="InterPro" id="IPR000390">
    <property type="entry name" value="Small_drug/metabolite_transptr"/>
</dbReference>
<evidence type="ECO:0000256" key="1">
    <source>
        <dbReference type="ARBA" id="ARBA00004651"/>
    </source>
</evidence>
<dbReference type="InterPro" id="IPR037185">
    <property type="entry name" value="EmrE-like"/>
</dbReference>
<accession>A0A6S6M366</accession>
<organism evidence="13 14">
    <name type="scientific">Citrifermentans bremense</name>
    <dbReference type="NCBI Taxonomy" id="60035"/>
    <lineage>
        <taxon>Bacteria</taxon>
        <taxon>Pseudomonadati</taxon>
        <taxon>Thermodesulfobacteriota</taxon>
        <taxon>Desulfuromonadia</taxon>
        <taxon>Geobacterales</taxon>
        <taxon>Geobacteraceae</taxon>
        <taxon>Citrifermentans</taxon>
    </lineage>
</organism>